<sequence>MVALHLSMMSVLSASGILSLMFASSIVDFMLKQYASSAFLAVIFSRCFSSSLRNFSASFTIRSMSSLLRRPLSLVIVMRFSLLVDFSMADTFMMPFASISNWRHVQQQQILYRFRRITLQNGGLDSRTVRNGLIRVDGLVQLLAIEEVLQQFLYLGDAG</sequence>
<dbReference type="InterPro" id="IPR019651">
    <property type="entry name" value="Glutamate_DH_NAD-spec"/>
</dbReference>
<dbReference type="VEuPathDB" id="VectorBase:AMAM020230"/>
<name>A0A182T5U6_9DIPT</name>
<dbReference type="EnsemblMetazoa" id="AMAM020230-RA">
    <property type="protein sequence ID" value="AMAM020230-PA"/>
    <property type="gene ID" value="AMAM020230"/>
</dbReference>
<accession>A0A182T5U6</accession>
<dbReference type="Proteomes" id="UP000075901">
    <property type="component" value="Unassembled WGS sequence"/>
</dbReference>
<protein>
    <submittedName>
        <fullName evidence="1">Uncharacterized protein</fullName>
    </submittedName>
</protein>
<proteinExistence type="predicted"/>
<reference evidence="2" key="1">
    <citation type="submission" date="2013-09" db="EMBL/GenBank/DDBJ databases">
        <title>The Genome Sequence of Anopheles maculatus species B.</title>
        <authorList>
            <consortium name="The Broad Institute Genomics Platform"/>
            <person name="Neafsey D.E."/>
            <person name="Besansky N."/>
            <person name="Howell P."/>
            <person name="Walton C."/>
            <person name="Young S.K."/>
            <person name="Zeng Q."/>
            <person name="Gargeya S."/>
            <person name="Fitzgerald M."/>
            <person name="Haas B."/>
            <person name="Abouelleil A."/>
            <person name="Allen A.W."/>
            <person name="Alvarado L."/>
            <person name="Arachchi H.M."/>
            <person name="Berlin A.M."/>
            <person name="Chapman S.B."/>
            <person name="Gainer-Dewar J."/>
            <person name="Goldberg J."/>
            <person name="Griggs A."/>
            <person name="Gujja S."/>
            <person name="Hansen M."/>
            <person name="Howarth C."/>
            <person name="Imamovic A."/>
            <person name="Ireland A."/>
            <person name="Larimer J."/>
            <person name="McCowan C."/>
            <person name="Murphy C."/>
            <person name="Pearson M."/>
            <person name="Poon T.W."/>
            <person name="Priest M."/>
            <person name="Roberts A."/>
            <person name="Saif S."/>
            <person name="Shea T."/>
            <person name="Sisk P."/>
            <person name="Sykes S."/>
            <person name="Wortman J."/>
            <person name="Nusbaum C."/>
            <person name="Birren B."/>
        </authorList>
    </citation>
    <scope>NUCLEOTIDE SEQUENCE [LARGE SCALE GENOMIC DNA]</scope>
    <source>
        <strain evidence="2">maculatus3</strain>
    </source>
</reference>
<dbReference type="Pfam" id="PF10712">
    <property type="entry name" value="NAD-GH"/>
    <property type="match status" value="1"/>
</dbReference>
<dbReference type="AlphaFoldDB" id="A0A182T5U6"/>
<evidence type="ECO:0000313" key="2">
    <source>
        <dbReference type="Proteomes" id="UP000075901"/>
    </source>
</evidence>
<reference evidence="1" key="2">
    <citation type="submission" date="2020-05" db="UniProtKB">
        <authorList>
            <consortium name="EnsemblMetazoa"/>
        </authorList>
    </citation>
    <scope>IDENTIFICATION</scope>
    <source>
        <strain evidence="1">maculatus3</strain>
    </source>
</reference>
<keyword evidence="2" id="KW-1185">Reference proteome</keyword>
<evidence type="ECO:0000313" key="1">
    <source>
        <dbReference type="EnsemblMetazoa" id="AMAM020230-PA"/>
    </source>
</evidence>
<organism evidence="1 2">
    <name type="scientific">Anopheles maculatus</name>
    <dbReference type="NCBI Taxonomy" id="74869"/>
    <lineage>
        <taxon>Eukaryota</taxon>
        <taxon>Metazoa</taxon>
        <taxon>Ecdysozoa</taxon>
        <taxon>Arthropoda</taxon>
        <taxon>Hexapoda</taxon>
        <taxon>Insecta</taxon>
        <taxon>Pterygota</taxon>
        <taxon>Neoptera</taxon>
        <taxon>Endopterygota</taxon>
        <taxon>Diptera</taxon>
        <taxon>Nematocera</taxon>
        <taxon>Culicoidea</taxon>
        <taxon>Culicidae</taxon>
        <taxon>Anophelinae</taxon>
        <taxon>Anopheles</taxon>
        <taxon>Anopheles maculatus group</taxon>
    </lineage>
</organism>